<evidence type="ECO:0000313" key="13">
    <source>
        <dbReference type="Proteomes" id="UP000298285"/>
    </source>
</evidence>
<dbReference type="NCBIfam" id="TIGR00530">
    <property type="entry name" value="AGP_acyltrn"/>
    <property type="match status" value="1"/>
</dbReference>
<dbReference type="EMBL" id="SPPK01000003">
    <property type="protein sequence ID" value="TFU89115.1"/>
    <property type="molecule type" value="Genomic_DNA"/>
</dbReference>
<reference evidence="12 13" key="1">
    <citation type="submission" date="2019-03" db="EMBL/GenBank/DDBJ databases">
        <title>Diversity of the mouse oral microbiome.</title>
        <authorList>
            <person name="Joseph S."/>
            <person name="Aduse-Opoku J."/>
            <person name="Curtis M."/>
            <person name="Wade W."/>
            <person name="Hashim A."/>
        </authorList>
    </citation>
    <scope>NUCLEOTIDE SEQUENCE [LARGE SCALE GENOMIC DNA]</scope>
    <source>
        <strain evidence="12 13">P11</strain>
    </source>
</reference>
<evidence type="ECO:0000256" key="3">
    <source>
        <dbReference type="ARBA" id="ARBA00005189"/>
    </source>
</evidence>
<dbReference type="OrthoDB" id="9803035at2"/>
<dbReference type="Pfam" id="PF01553">
    <property type="entry name" value="Acyltransferase"/>
    <property type="match status" value="1"/>
</dbReference>
<dbReference type="PANTHER" id="PTHR10434:SF66">
    <property type="entry name" value="PHOSPHOLIPID_GLYCEROL ACYLTRANSFERASE DOMAIN-CONTAINING PROTEIN"/>
    <property type="match status" value="1"/>
</dbReference>
<evidence type="ECO:0000256" key="7">
    <source>
        <dbReference type="ARBA" id="ARBA00022679"/>
    </source>
</evidence>
<evidence type="ECO:0000256" key="4">
    <source>
        <dbReference type="ARBA" id="ARBA00008655"/>
    </source>
</evidence>
<dbReference type="Proteomes" id="UP000298285">
    <property type="component" value="Unassembled WGS sequence"/>
</dbReference>
<keyword evidence="9" id="KW-0594">Phospholipid biosynthesis</keyword>
<comment type="caution">
    <text evidence="12">The sequence shown here is derived from an EMBL/GenBank/DDBJ whole genome shotgun (WGS) entry which is preliminary data.</text>
</comment>
<evidence type="ECO:0000256" key="8">
    <source>
        <dbReference type="ARBA" id="ARBA00023315"/>
    </source>
</evidence>
<dbReference type="CDD" id="cd07989">
    <property type="entry name" value="LPLAT_AGPAT-like"/>
    <property type="match status" value="1"/>
</dbReference>
<feature type="transmembrane region" description="Helical" evidence="10">
    <location>
        <begin position="25"/>
        <end position="52"/>
    </location>
</feature>
<dbReference type="GO" id="GO:0016020">
    <property type="term" value="C:membrane"/>
    <property type="evidence" value="ECO:0007669"/>
    <property type="project" value="InterPro"/>
</dbReference>
<comment type="domain">
    <text evidence="9">The HXXXXD motif is essential for acyltransferase activity and may constitute the binding site for the phosphate moiety of the glycerol-3-phosphate.</text>
</comment>
<organism evidence="12 13">
    <name type="scientific">Dysgonomonas mossii</name>
    <dbReference type="NCBI Taxonomy" id="163665"/>
    <lineage>
        <taxon>Bacteria</taxon>
        <taxon>Pseudomonadati</taxon>
        <taxon>Bacteroidota</taxon>
        <taxon>Bacteroidia</taxon>
        <taxon>Bacteroidales</taxon>
        <taxon>Dysgonomonadaceae</taxon>
        <taxon>Dysgonomonas</taxon>
    </lineage>
</organism>
<comment type="similarity">
    <text evidence="4 9">Belongs to the 1-acyl-sn-glycerol-3-phosphate acyltransferase family.</text>
</comment>
<comment type="catalytic activity">
    <reaction evidence="1 9">
        <text>a 1-acyl-sn-glycero-3-phosphate + an acyl-CoA = a 1,2-diacyl-sn-glycero-3-phosphate + CoA</text>
        <dbReference type="Rhea" id="RHEA:19709"/>
        <dbReference type="ChEBI" id="CHEBI:57287"/>
        <dbReference type="ChEBI" id="CHEBI:57970"/>
        <dbReference type="ChEBI" id="CHEBI:58342"/>
        <dbReference type="ChEBI" id="CHEBI:58608"/>
        <dbReference type="EC" id="2.3.1.51"/>
    </reaction>
</comment>
<keyword evidence="7 9" id="KW-0808">Transferase</keyword>
<evidence type="ECO:0000313" key="12">
    <source>
        <dbReference type="EMBL" id="TFU89115.1"/>
    </source>
</evidence>
<evidence type="ECO:0000256" key="9">
    <source>
        <dbReference type="RuleBase" id="RU361267"/>
    </source>
</evidence>
<evidence type="ECO:0000256" key="10">
    <source>
        <dbReference type="SAM" id="Phobius"/>
    </source>
</evidence>
<keyword evidence="9" id="KW-1208">Phospholipid metabolism</keyword>
<evidence type="ECO:0000256" key="5">
    <source>
        <dbReference type="ARBA" id="ARBA00013211"/>
    </source>
</evidence>
<dbReference type="EC" id="2.3.1.51" evidence="5 9"/>
<evidence type="ECO:0000259" key="11">
    <source>
        <dbReference type="SMART" id="SM00563"/>
    </source>
</evidence>
<evidence type="ECO:0000256" key="6">
    <source>
        <dbReference type="ARBA" id="ARBA00016139"/>
    </source>
</evidence>
<proteinExistence type="inferred from homology"/>
<dbReference type="InterPro" id="IPR004552">
    <property type="entry name" value="AGP_acyltrans"/>
</dbReference>
<feature type="domain" description="Phospholipid/glycerol acyltransferase" evidence="11">
    <location>
        <begin position="96"/>
        <end position="210"/>
    </location>
</feature>
<keyword evidence="8 9" id="KW-0012">Acyltransferase</keyword>
<dbReference type="AlphaFoldDB" id="A0A4Y9IN35"/>
<dbReference type="GO" id="GO:0003841">
    <property type="term" value="F:1-acylglycerol-3-phosphate O-acyltransferase activity"/>
    <property type="evidence" value="ECO:0007669"/>
    <property type="project" value="UniProtKB-UniRule"/>
</dbReference>
<keyword evidence="9" id="KW-0444">Lipid biosynthesis</keyword>
<name>A0A4Y9IN35_9BACT</name>
<gene>
    <name evidence="12" type="ORF">E4T88_10520</name>
</gene>
<dbReference type="PANTHER" id="PTHR10434">
    <property type="entry name" value="1-ACYL-SN-GLYCEROL-3-PHOSPHATE ACYLTRANSFERASE"/>
    <property type="match status" value="1"/>
</dbReference>
<dbReference type="GO" id="GO:0006654">
    <property type="term" value="P:phosphatidic acid biosynthetic process"/>
    <property type="evidence" value="ECO:0007669"/>
    <property type="project" value="TreeGrafter"/>
</dbReference>
<keyword evidence="10" id="KW-0812">Transmembrane</keyword>
<dbReference type="SMART" id="SM00563">
    <property type="entry name" value="PlsC"/>
    <property type="match status" value="1"/>
</dbReference>
<accession>A0A4Y9IN35</accession>
<dbReference type="InterPro" id="IPR002123">
    <property type="entry name" value="Plipid/glycerol_acylTrfase"/>
</dbReference>
<keyword evidence="10" id="KW-0472">Membrane</keyword>
<comment type="pathway">
    <text evidence="2">Phospholipid metabolism; CDP-diacylglycerol biosynthesis; CDP-diacylglycerol from sn-glycerol 3-phosphate: step 2/3.</text>
</comment>
<protein>
    <recommendedName>
        <fullName evidence="6 9">1-acyl-sn-glycerol-3-phosphate acyltransferase</fullName>
        <ecNumber evidence="5 9">2.3.1.51</ecNumber>
    </recommendedName>
</protein>
<sequence>MMKNVFKLNNVFLYYKRNILSMKKIVLFLYELFIFAPIFILATIVTAVTVMIGCMVGNRTFWGYYPPKYWSKLACRLALCKINVVRNGKLDPNKSYIFVPNHQGAFDIFLIYGYLNQNIKWVQKQELRKLPFVGKASEIAGHVFVDQSNLKSMKDTIVKAEAELKEGSSMVIFPEGARTKTGKMGRFKRGAFIIAKEMNLEIVPVTVNGPYDLMKINTYFLNPCKLELIIHEPISTKDLNEDNMSEFIDNCREIVYSGLWEKYK</sequence>
<dbReference type="SUPFAM" id="SSF69593">
    <property type="entry name" value="Glycerol-3-phosphate (1)-acyltransferase"/>
    <property type="match status" value="1"/>
</dbReference>
<keyword evidence="9" id="KW-0443">Lipid metabolism</keyword>
<keyword evidence="10" id="KW-1133">Transmembrane helix</keyword>
<evidence type="ECO:0000256" key="2">
    <source>
        <dbReference type="ARBA" id="ARBA00004728"/>
    </source>
</evidence>
<comment type="pathway">
    <text evidence="3">Lipid metabolism.</text>
</comment>
<evidence type="ECO:0000256" key="1">
    <source>
        <dbReference type="ARBA" id="ARBA00001141"/>
    </source>
</evidence>